<evidence type="ECO:0000256" key="1">
    <source>
        <dbReference type="SAM" id="Phobius"/>
    </source>
</evidence>
<comment type="caution">
    <text evidence="2">The sequence shown here is derived from an EMBL/GenBank/DDBJ whole genome shotgun (WGS) entry which is preliminary data.</text>
</comment>
<sequence>MSHLLFSVFVFVCAFGCALLGMVMRTRLPGHHLDEDSATAIKLAAGLIATLAALVLGLLISSAKTTFDTVSQDFQHNAVNILRLDRTLAAYGPETKDLRASLKRSYSAWIDLIGAEESERRRSVDNPKVLAHINDFQHELAALRPATADQRILLSRAQDIFEEVFAARWMALLQKQGGIPTTLLLVLTAWLCVIFGTFGLFAPNNHTVIFFFLLCALSSAGAIFVIMEMDTPLGGLIHVSVQPLREAVSQLGQ</sequence>
<keyword evidence="1" id="KW-1133">Transmembrane helix</keyword>
<proteinExistence type="predicted"/>
<gene>
    <name evidence="2" type="ORF">DVT68_08690</name>
</gene>
<dbReference type="AlphaFoldDB" id="A0A370K9B2"/>
<feature type="transmembrane region" description="Helical" evidence="1">
    <location>
        <begin position="41"/>
        <end position="60"/>
    </location>
</feature>
<keyword evidence="3" id="KW-1185">Reference proteome</keyword>
<dbReference type="RefSeq" id="WP_114825309.1">
    <property type="nucleotide sequence ID" value="NZ_QQSY01000002.1"/>
</dbReference>
<evidence type="ECO:0000313" key="3">
    <source>
        <dbReference type="Proteomes" id="UP000254711"/>
    </source>
</evidence>
<dbReference type="InterPro" id="IPR025333">
    <property type="entry name" value="DUF4239"/>
</dbReference>
<evidence type="ECO:0000313" key="2">
    <source>
        <dbReference type="EMBL" id="RDI99226.1"/>
    </source>
</evidence>
<organism evidence="2 3">
    <name type="scientific">Dyella solisilvae</name>
    <dbReference type="NCBI Taxonomy" id="1920168"/>
    <lineage>
        <taxon>Bacteria</taxon>
        <taxon>Pseudomonadati</taxon>
        <taxon>Pseudomonadota</taxon>
        <taxon>Gammaproteobacteria</taxon>
        <taxon>Lysobacterales</taxon>
        <taxon>Rhodanobacteraceae</taxon>
        <taxon>Dyella</taxon>
    </lineage>
</organism>
<keyword evidence="1" id="KW-0812">Transmembrane</keyword>
<dbReference type="EMBL" id="QQSY01000002">
    <property type="protein sequence ID" value="RDI99226.1"/>
    <property type="molecule type" value="Genomic_DNA"/>
</dbReference>
<dbReference type="Pfam" id="PF14023">
    <property type="entry name" value="Bestrophin-like"/>
    <property type="match status" value="1"/>
</dbReference>
<name>A0A370K9B2_9GAMM</name>
<dbReference type="OrthoDB" id="4760162at2"/>
<reference evidence="2 3" key="1">
    <citation type="submission" date="2018-07" db="EMBL/GenBank/DDBJ databases">
        <title>Dyella solisilvae sp. nov., isolated from the pine and broad-leaved mixed forest soil.</title>
        <authorList>
            <person name="Gao Z."/>
            <person name="Qiu L."/>
        </authorList>
    </citation>
    <scope>NUCLEOTIDE SEQUENCE [LARGE SCALE GENOMIC DNA]</scope>
    <source>
        <strain evidence="2 3">DHG54</strain>
    </source>
</reference>
<keyword evidence="1" id="KW-0472">Membrane</keyword>
<protein>
    <submittedName>
        <fullName evidence="2">DUF4239 domain-containing protein</fullName>
    </submittedName>
</protein>
<dbReference type="Proteomes" id="UP000254711">
    <property type="component" value="Unassembled WGS sequence"/>
</dbReference>
<feature type="transmembrane region" description="Helical" evidence="1">
    <location>
        <begin position="208"/>
        <end position="227"/>
    </location>
</feature>
<accession>A0A370K9B2</accession>
<feature type="transmembrane region" description="Helical" evidence="1">
    <location>
        <begin position="178"/>
        <end position="202"/>
    </location>
</feature>